<reference evidence="3" key="1">
    <citation type="journal article" date="2019" name="Int. J. Syst. Evol. Microbiol.">
        <title>The Global Catalogue of Microorganisms (GCM) 10K type strain sequencing project: providing services to taxonomists for standard genome sequencing and annotation.</title>
        <authorList>
            <consortium name="The Broad Institute Genomics Platform"/>
            <consortium name="The Broad Institute Genome Sequencing Center for Infectious Disease"/>
            <person name="Wu L."/>
            <person name="Ma J."/>
        </authorList>
    </citation>
    <scope>NUCLEOTIDE SEQUENCE [LARGE SCALE GENOMIC DNA]</scope>
    <source>
        <strain evidence="3">CECT 7184</strain>
    </source>
</reference>
<evidence type="ECO:0000256" key="1">
    <source>
        <dbReference type="SAM" id="MobiDB-lite"/>
    </source>
</evidence>
<feature type="region of interest" description="Disordered" evidence="1">
    <location>
        <begin position="160"/>
        <end position="184"/>
    </location>
</feature>
<organism evidence="2 3">
    <name type="scientific">Thalassorhabdus alkalitolerans</name>
    <dbReference type="NCBI Taxonomy" id="2282697"/>
    <lineage>
        <taxon>Bacteria</taxon>
        <taxon>Bacillati</taxon>
        <taxon>Bacillota</taxon>
        <taxon>Bacilli</taxon>
        <taxon>Bacillales</taxon>
        <taxon>Bacillaceae</taxon>
        <taxon>Thalassorhabdus</taxon>
    </lineage>
</organism>
<dbReference type="Proteomes" id="UP001596142">
    <property type="component" value="Unassembled WGS sequence"/>
</dbReference>
<sequence length="184" mass="21113">MINFTQEVTAPLQNESALLQDIADRLTIFALYASEEETVGLVQDLVKEHTPAEVANDTGDYVSLIQHLPNKKEFLHQLMNSTLQREIKEKFPCDIQSDQKEYPLIKKISSMEHVTSFPGITKEKLYIDHLQQTVYTENVHLSLEAFYPFVTQSGEIIAKRKNPKQPIQSVKPYKPKGNNLKTKR</sequence>
<proteinExistence type="predicted"/>
<comment type="caution">
    <text evidence="2">The sequence shown here is derived from an EMBL/GenBank/DDBJ whole genome shotgun (WGS) entry which is preliminary data.</text>
</comment>
<dbReference type="EMBL" id="JBHSOZ010000016">
    <property type="protein sequence ID" value="MFC5714382.1"/>
    <property type="molecule type" value="Genomic_DNA"/>
</dbReference>
<protein>
    <submittedName>
        <fullName evidence="2">Uncharacterized protein</fullName>
    </submittedName>
</protein>
<evidence type="ECO:0000313" key="2">
    <source>
        <dbReference type="EMBL" id="MFC5714382.1"/>
    </source>
</evidence>
<dbReference type="RefSeq" id="WP_385943065.1">
    <property type="nucleotide sequence ID" value="NZ_JBHSOZ010000016.1"/>
</dbReference>
<evidence type="ECO:0000313" key="3">
    <source>
        <dbReference type="Proteomes" id="UP001596142"/>
    </source>
</evidence>
<name>A0ABW0YUH5_9BACI</name>
<gene>
    <name evidence="2" type="ORF">ACFPU1_16675</name>
</gene>
<accession>A0ABW0YUH5</accession>
<keyword evidence="3" id="KW-1185">Reference proteome</keyword>